<feature type="domain" description="Tr-type G" evidence="11">
    <location>
        <begin position="17"/>
        <end position="270"/>
    </location>
</feature>
<dbReference type="SUPFAM" id="SSF52540">
    <property type="entry name" value="P-loop containing nucleoside triphosphate hydrolases"/>
    <property type="match status" value="1"/>
</dbReference>
<keyword evidence="5" id="KW-0378">Hydrolase</keyword>
<comment type="catalytic activity">
    <reaction evidence="7">
        <text>GTP + H2O = GDP + phosphate + H(+)</text>
        <dbReference type="Rhea" id="RHEA:19669"/>
        <dbReference type="ChEBI" id="CHEBI:15377"/>
        <dbReference type="ChEBI" id="CHEBI:15378"/>
        <dbReference type="ChEBI" id="CHEBI:37565"/>
        <dbReference type="ChEBI" id="CHEBI:43474"/>
        <dbReference type="ChEBI" id="CHEBI:58189"/>
    </reaction>
</comment>
<dbReference type="Gene3D" id="3.30.70.240">
    <property type="match status" value="1"/>
</dbReference>
<keyword evidence="6" id="KW-0342">GTP-binding</keyword>
<reference evidence="12" key="1">
    <citation type="submission" date="2016-02" db="EMBL/GenBank/DDBJ databases">
        <title>RNAseq analyses of the midgut from blood- or serum-fed Ixodes ricinus ticks.</title>
        <authorList>
            <person name="Perner J."/>
            <person name="Provaznik J."/>
            <person name="Schrenkova J."/>
            <person name="Urbanova V."/>
            <person name="Ribeiro J.M."/>
            <person name="Kopacek P."/>
        </authorList>
    </citation>
    <scope>NUCLEOTIDE SEQUENCE</scope>
    <source>
        <tissue evidence="12">Gut</tissue>
    </source>
</reference>
<dbReference type="Pfam" id="PF00679">
    <property type="entry name" value="EFG_C"/>
    <property type="match status" value="1"/>
</dbReference>
<evidence type="ECO:0000256" key="7">
    <source>
        <dbReference type="ARBA" id="ARBA00048548"/>
    </source>
</evidence>
<sequence>MKRISVEKIQELQKQTQNIRNVCILAHVDHGKTTLADSLVASNGIISQKLAGKLRYMDSRSDEQERGITMKSSAIALHYPKRDLLVNLVDSPGHVDFTSGVMAAVRLCDGAVIVVDVVEGVCAQTKVALNLAWSEGLKPLLVLNKMDRLILEKKMTPLDAHIHLQQILEQVNAVVGELFAADVMEKTSNEASTKKNPESQESAQVFDWDSGLDDADDSTLYFSPEQGNVVFASAYDGWGFSTSNFAELYSKKLGVKREVLEKTLWGDFYLNVKARRILRGAQAKCKKTLFSQLVLETLWEVYDAICTRRDPVAVEKITRTLGVTLSSRGGRQTDPRTQVQALCSQWMPLADAFLEMTFLIPSPEQLTEARVEALMCPTSRRFDSLPAETRKLKEAFLKCSPDQEAPVIVCISKMVAVESQLLPENRMRPKMLSPEEIAKRREEARLRHAQRMAVQQASSADQQPNEVRDNGLQENGSSNGGALEEDKVEESFVAFARVFSGTLRKGQQVYVLGPRHDPARFLEQGCRVDPERKLKDLGAQEHVTVVTVDRLYLLMGKELEELDCVPAGNILGIGGLEEHVARTGTLSTSGACPSFVEQRCPVTPILRVALEPRRLGDLGALVRGLRLLHQADPCVQVLLQESGEHVLLTAGEVHLERCVTDLVQRFAKIEINVSDPIVPFRETIVEPPKVDMVNEVIEDKNLLQKSSKETDEDIDADGTVTVHTANRQVTIKLRAEPLPQDVTELLEKHGSLIRDYDQALSSRNQELPETLKKTVAEFRQALVEAFAEAGWPKQTVNQIWSMGPRRCGPNILLNRVPSFQRPSLFGKDVIQYKQPVSQEKNSPCAERRPLPSEVTVTTSEDSDKGGQQLYLAEDHKQQGTSNKDFAGKLEDVALQPDHEHLEDSLQDSVPQFKDLVHQENGPGLPVTTNGVSSSRKTLADFDNSFVSGFQLATLAGPLCQEPMMGVAFVVDEWLLDLCVEDPGTYGPLSGQIISAVKDGCRRAFQAQPQRLLCAMYSCSIQATSDALRKMYAVLGRRHGRVLGGDLREGSQTFEVTAVLPVVESFHFANEIRKQTSGLANPQLVFSHWEVVDVDPFWVPSTEEEYAHFGEKADTENRARKYMDAVRRRKGLPVGEKVVEHAEKQRTRSRKK</sequence>
<dbReference type="InterPro" id="IPR009000">
    <property type="entry name" value="Transl_B-barrel_sf"/>
</dbReference>
<dbReference type="EMBL" id="GEFM01005878">
    <property type="protein sequence ID" value="JAP69918.1"/>
    <property type="molecule type" value="mRNA"/>
</dbReference>
<dbReference type="Pfam" id="PF00009">
    <property type="entry name" value="GTP_EFTU"/>
    <property type="match status" value="1"/>
</dbReference>
<keyword evidence="4" id="KW-0547">Nucleotide-binding</keyword>
<dbReference type="FunFam" id="3.40.50.300:FF:000746">
    <property type="entry name" value="Ribosome assembly protein 1"/>
    <property type="match status" value="1"/>
</dbReference>
<dbReference type="InterPro" id="IPR004161">
    <property type="entry name" value="EFTu-like_2"/>
</dbReference>
<evidence type="ECO:0000256" key="9">
    <source>
        <dbReference type="ARBA" id="ARBA00081809"/>
    </source>
</evidence>
<dbReference type="Gene3D" id="3.30.70.870">
    <property type="entry name" value="Elongation Factor G (Translational Gtpase), domain 3"/>
    <property type="match status" value="1"/>
</dbReference>
<dbReference type="Gene3D" id="3.30.230.10">
    <property type="match status" value="1"/>
</dbReference>
<dbReference type="FunFam" id="3.30.70.240:FF:000006">
    <property type="entry name" value="Elongation factor like GTPase 1"/>
    <property type="match status" value="1"/>
</dbReference>
<dbReference type="InterPro" id="IPR005225">
    <property type="entry name" value="Small_GTP-bd"/>
</dbReference>
<feature type="region of interest" description="Disordered" evidence="10">
    <location>
        <begin position="447"/>
        <end position="483"/>
    </location>
</feature>
<dbReference type="FunFam" id="3.90.1430.10:FF:000002">
    <property type="entry name" value="Elongation factor like GTPase 1"/>
    <property type="match status" value="1"/>
</dbReference>
<dbReference type="InterPro" id="IPR014721">
    <property type="entry name" value="Ribsml_uS5_D2-typ_fold_subgr"/>
</dbReference>
<dbReference type="SMART" id="SM00838">
    <property type="entry name" value="EFG_C"/>
    <property type="match status" value="1"/>
</dbReference>
<feature type="region of interest" description="Disordered" evidence="10">
    <location>
        <begin position="836"/>
        <end position="865"/>
    </location>
</feature>
<dbReference type="NCBIfam" id="TIGR00231">
    <property type="entry name" value="small_GTP"/>
    <property type="match status" value="1"/>
</dbReference>
<keyword evidence="3" id="KW-0690">Ribosome biogenesis</keyword>
<dbReference type="GO" id="GO:0005525">
    <property type="term" value="F:GTP binding"/>
    <property type="evidence" value="ECO:0007669"/>
    <property type="project" value="UniProtKB-KW"/>
</dbReference>
<comment type="subcellular location">
    <subcellularLocation>
        <location evidence="1">Cytoplasm</location>
    </subcellularLocation>
</comment>
<dbReference type="InterPro" id="IPR056752">
    <property type="entry name" value="EFL1"/>
</dbReference>
<name>A0A131XUK8_IXORI</name>
<dbReference type="Gene3D" id="3.40.50.300">
    <property type="entry name" value="P-loop containing nucleotide triphosphate hydrolases"/>
    <property type="match status" value="1"/>
</dbReference>
<dbReference type="PROSITE" id="PS51722">
    <property type="entry name" value="G_TR_2"/>
    <property type="match status" value="1"/>
</dbReference>
<protein>
    <recommendedName>
        <fullName evidence="8">Ribosome assembly protein 1</fullName>
    </recommendedName>
    <alternativeName>
        <fullName evidence="9">Elongation factor-like 1</fullName>
    </alternativeName>
</protein>
<dbReference type="Gene3D" id="2.40.30.10">
    <property type="entry name" value="Translation factors"/>
    <property type="match status" value="1"/>
</dbReference>
<accession>A0A131XUK8</accession>
<dbReference type="GO" id="GO:0003924">
    <property type="term" value="F:GTPase activity"/>
    <property type="evidence" value="ECO:0007669"/>
    <property type="project" value="InterPro"/>
</dbReference>
<dbReference type="CDD" id="cd01681">
    <property type="entry name" value="aeEF2_snRNP_like_IV"/>
    <property type="match status" value="1"/>
</dbReference>
<dbReference type="FunFam" id="3.30.70.870:FF:000002">
    <property type="entry name" value="Translation elongation factor 2"/>
    <property type="match status" value="1"/>
</dbReference>
<dbReference type="CDD" id="cd16268">
    <property type="entry name" value="EF2_II"/>
    <property type="match status" value="1"/>
</dbReference>
<dbReference type="InterPro" id="IPR020568">
    <property type="entry name" value="Ribosomal_Su5_D2-typ_SF"/>
</dbReference>
<evidence type="ECO:0000256" key="8">
    <source>
        <dbReference type="ARBA" id="ARBA00068031"/>
    </source>
</evidence>
<dbReference type="PANTHER" id="PTHR42908:SF3">
    <property type="entry name" value="ELONGATION FACTOR-LIKE GTPASE 1"/>
    <property type="match status" value="1"/>
</dbReference>
<evidence type="ECO:0000256" key="5">
    <source>
        <dbReference type="ARBA" id="ARBA00022801"/>
    </source>
</evidence>
<organism evidence="12">
    <name type="scientific">Ixodes ricinus</name>
    <name type="common">Common tick</name>
    <name type="synonym">Acarus ricinus</name>
    <dbReference type="NCBI Taxonomy" id="34613"/>
    <lineage>
        <taxon>Eukaryota</taxon>
        <taxon>Metazoa</taxon>
        <taxon>Ecdysozoa</taxon>
        <taxon>Arthropoda</taxon>
        <taxon>Chelicerata</taxon>
        <taxon>Arachnida</taxon>
        <taxon>Acari</taxon>
        <taxon>Parasitiformes</taxon>
        <taxon>Ixodida</taxon>
        <taxon>Ixodoidea</taxon>
        <taxon>Ixodidae</taxon>
        <taxon>Ixodinae</taxon>
        <taxon>Ixodes</taxon>
    </lineage>
</organism>
<evidence type="ECO:0000256" key="6">
    <source>
        <dbReference type="ARBA" id="ARBA00023134"/>
    </source>
</evidence>
<dbReference type="GO" id="GO:1990904">
    <property type="term" value="C:ribonucleoprotein complex"/>
    <property type="evidence" value="ECO:0007669"/>
    <property type="project" value="TreeGrafter"/>
</dbReference>
<keyword evidence="2" id="KW-0963">Cytoplasm</keyword>
<dbReference type="PANTHER" id="PTHR42908">
    <property type="entry name" value="TRANSLATION ELONGATION FACTOR-RELATED"/>
    <property type="match status" value="1"/>
</dbReference>
<dbReference type="InterPro" id="IPR027417">
    <property type="entry name" value="P-loop_NTPase"/>
</dbReference>
<evidence type="ECO:0000256" key="2">
    <source>
        <dbReference type="ARBA" id="ARBA00022490"/>
    </source>
</evidence>
<dbReference type="Pfam" id="PF03144">
    <property type="entry name" value="GTP_EFTU_D2"/>
    <property type="match status" value="1"/>
</dbReference>
<dbReference type="GO" id="GO:0043022">
    <property type="term" value="F:ribosome binding"/>
    <property type="evidence" value="ECO:0007669"/>
    <property type="project" value="TreeGrafter"/>
</dbReference>
<keyword evidence="12" id="KW-0648">Protein biosynthesis</keyword>
<dbReference type="SUPFAM" id="SSF50447">
    <property type="entry name" value="Translation proteins"/>
    <property type="match status" value="1"/>
</dbReference>
<evidence type="ECO:0000259" key="11">
    <source>
        <dbReference type="PROSITE" id="PS51722"/>
    </source>
</evidence>
<feature type="compositionally biased region" description="Polar residues" evidence="10">
    <location>
        <begin position="453"/>
        <end position="465"/>
    </location>
</feature>
<dbReference type="Pfam" id="PF25118">
    <property type="entry name" value="EFL1"/>
    <property type="match status" value="1"/>
</dbReference>
<dbReference type="PRINTS" id="PR00315">
    <property type="entry name" value="ELONGATNFCT"/>
</dbReference>
<dbReference type="CDD" id="cd04096">
    <property type="entry name" value="eEF2_snRNP_like_C"/>
    <property type="match status" value="1"/>
</dbReference>
<evidence type="ECO:0000256" key="10">
    <source>
        <dbReference type="SAM" id="MobiDB-lite"/>
    </source>
</evidence>
<evidence type="ECO:0000256" key="1">
    <source>
        <dbReference type="ARBA" id="ARBA00004496"/>
    </source>
</evidence>
<dbReference type="GO" id="GO:0042256">
    <property type="term" value="P:cytosolic ribosome assembly"/>
    <property type="evidence" value="ECO:0007669"/>
    <property type="project" value="UniProtKB-ARBA"/>
</dbReference>
<dbReference type="CDD" id="cd16261">
    <property type="entry name" value="EF2_snRNP_III"/>
    <property type="match status" value="1"/>
</dbReference>
<evidence type="ECO:0000313" key="12">
    <source>
        <dbReference type="EMBL" id="JAP69918.1"/>
    </source>
</evidence>
<dbReference type="InterPro" id="IPR000795">
    <property type="entry name" value="T_Tr_GTP-bd_dom"/>
</dbReference>
<dbReference type="GO" id="GO:0003746">
    <property type="term" value="F:translation elongation factor activity"/>
    <property type="evidence" value="ECO:0007669"/>
    <property type="project" value="UniProtKB-KW"/>
</dbReference>
<evidence type="ECO:0000256" key="3">
    <source>
        <dbReference type="ARBA" id="ARBA00022517"/>
    </source>
</evidence>
<dbReference type="SUPFAM" id="SSF54211">
    <property type="entry name" value="Ribosomal protein S5 domain 2-like"/>
    <property type="match status" value="2"/>
</dbReference>
<evidence type="ECO:0000256" key="4">
    <source>
        <dbReference type="ARBA" id="ARBA00022741"/>
    </source>
</evidence>
<proteinExistence type="evidence at transcript level"/>
<dbReference type="SUPFAM" id="SSF54980">
    <property type="entry name" value="EF-G C-terminal domain-like"/>
    <property type="match status" value="2"/>
</dbReference>
<dbReference type="GO" id="GO:0005829">
    <property type="term" value="C:cytosol"/>
    <property type="evidence" value="ECO:0007669"/>
    <property type="project" value="TreeGrafter"/>
</dbReference>
<dbReference type="InterPro" id="IPR000640">
    <property type="entry name" value="EFG_V-like"/>
</dbReference>
<dbReference type="AlphaFoldDB" id="A0A131XUK8"/>
<dbReference type="InterPro" id="IPR035647">
    <property type="entry name" value="EFG_III/V"/>
</dbReference>
<keyword evidence="12" id="KW-0251">Elongation factor</keyword>